<comment type="caution">
    <text evidence="4">The sequence shown here is derived from an EMBL/GenBank/DDBJ whole genome shotgun (WGS) entry which is preliminary data.</text>
</comment>
<dbReference type="PANTHER" id="PTHR30273:SF2">
    <property type="entry name" value="PROTEIN FECR"/>
    <property type="match status" value="1"/>
</dbReference>
<dbReference type="OrthoDB" id="923517at2"/>
<dbReference type="Gene3D" id="3.55.50.30">
    <property type="match status" value="1"/>
</dbReference>
<dbReference type="EMBL" id="QLMA01000010">
    <property type="protein sequence ID" value="RAJ74990.1"/>
    <property type="molecule type" value="Genomic_DNA"/>
</dbReference>
<dbReference type="GO" id="GO:0016989">
    <property type="term" value="F:sigma factor antagonist activity"/>
    <property type="evidence" value="ECO:0007669"/>
    <property type="project" value="TreeGrafter"/>
</dbReference>
<dbReference type="Pfam" id="PF04773">
    <property type="entry name" value="FecR"/>
    <property type="match status" value="1"/>
</dbReference>
<dbReference type="AlphaFoldDB" id="A0A327VJV5"/>
<evidence type="ECO:0000313" key="4">
    <source>
        <dbReference type="EMBL" id="RAJ74990.1"/>
    </source>
</evidence>
<evidence type="ECO:0000256" key="1">
    <source>
        <dbReference type="SAM" id="Phobius"/>
    </source>
</evidence>
<protein>
    <submittedName>
        <fullName evidence="4">Ferric-dicitrate binding protein FerR (Iron transport regulator)</fullName>
    </submittedName>
</protein>
<evidence type="ECO:0000259" key="2">
    <source>
        <dbReference type="Pfam" id="PF04773"/>
    </source>
</evidence>
<proteinExistence type="predicted"/>
<feature type="transmembrane region" description="Helical" evidence="1">
    <location>
        <begin position="99"/>
        <end position="119"/>
    </location>
</feature>
<dbReference type="Gene3D" id="2.60.120.1440">
    <property type="match status" value="1"/>
</dbReference>
<keyword evidence="1" id="KW-0472">Membrane</keyword>
<evidence type="ECO:0000313" key="5">
    <source>
        <dbReference type="Proteomes" id="UP000249819"/>
    </source>
</evidence>
<gene>
    <name evidence="4" type="ORF">CLV59_11036</name>
</gene>
<dbReference type="Proteomes" id="UP000249819">
    <property type="component" value="Unassembled WGS sequence"/>
</dbReference>
<keyword evidence="1" id="KW-0812">Transmembrane</keyword>
<feature type="domain" description="FecR protein" evidence="2">
    <location>
        <begin position="126"/>
        <end position="220"/>
    </location>
</feature>
<dbReference type="PIRSF" id="PIRSF018266">
    <property type="entry name" value="FecR"/>
    <property type="match status" value="1"/>
</dbReference>
<reference evidence="4 5" key="1">
    <citation type="submission" date="2018-06" db="EMBL/GenBank/DDBJ databases">
        <title>Genomic Encyclopedia of Archaeal and Bacterial Type Strains, Phase II (KMG-II): from individual species to whole genera.</title>
        <authorList>
            <person name="Goeker M."/>
        </authorList>
    </citation>
    <scope>NUCLEOTIDE SEQUENCE [LARGE SCALE GENOMIC DNA]</scope>
    <source>
        <strain evidence="4 5">DSM 29821</strain>
    </source>
</reference>
<accession>A0A327VJV5</accession>
<dbReference type="InterPro" id="IPR032508">
    <property type="entry name" value="FecR_C"/>
</dbReference>
<dbReference type="InterPro" id="IPR012373">
    <property type="entry name" value="Ferrdict_sens_TM"/>
</dbReference>
<dbReference type="PANTHER" id="PTHR30273">
    <property type="entry name" value="PERIPLASMIC SIGNAL SENSOR AND SIGMA FACTOR ACTIVATOR FECR-RELATED"/>
    <property type="match status" value="1"/>
</dbReference>
<organism evidence="4 5">
    <name type="scientific">Chitinophaga dinghuensis</name>
    <dbReference type="NCBI Taxonomy" id="1539050"/>
    <lineage>
        <taxon>Bacteria</taxon>
        <taxon>Pseudomonadati</taxon>
        <taxon>Bacteroidota</taxon>
        <taxon>Chitinophagia</taxon>
        <taxon>Chitinophagales</taxon>
        <taxon>Chitinophagaceae</taxon>
        <taxon>Chitinophaga</taxon>
    </lineage>
</organism>
<evidence type="ECO:0000259" key="3">
    <source>
        <dbReference type="Pfam" id="PF16344"/>
    </source>
</evidence>
<sequence>MGKDNYTSYTKEQFLEDAFFLDWVRYARPEAVLFWEQWQQEGPANLEEMLAAKSVAAGIFRLERISSPETIKSAVWHNIQAGIATAGTPTRVVSIRRRIMKWAAAILAPVALAGGYYLYANRTKHFSTGNGQHMLVTLPDASTVMLNANSSLAYAKWNSAKREVWIEGEALFDVKPSRIQLAAPFTVHAGKLNVEVLGTVFNIKSRRNRTEVYLQTGKVRVTDPEHHTSIVLSPDEKVRYDITNYQLMKIPSSGLSTTAWKENKMELVNTSVKEIFEALQDQYGYAIVLQDSSIANKTIQGTLSLRNINTVLFELSAILNVTIDKNNDTLTIRKNGQRGY</sequence>
<name>A0A327VJV5_9BACT</name>
<keyword evidence="5" id="KW-1185">Reference proteome</keyword>
<dbReference type="InterPro" id="IPR006860">
    <property type="entry name" value="FecR"/>
</dbReference>
<keyword evidence="1" id="KW-1133">Transmembrane helix</keyword>
<dbReference type="Pfam" id="PF16344">
    <property type="entry name" value="FecR_C"/>
    <property type="match status" value="1"/>
</dbReference>
<dbReference type="RefSeq" id="WP_111594900.1">
    <property type="nucleotide sequence ID" value="NZ_QLMA01000010.1"/>
</dbReference>
<feature type="domain" description="Protein FecR C-terminal" evidence="3">
    <location>
        <begin position="267"/>
        <end position="332"/>
    </location>
</feature>